<name>A0A9D2EIB9_9MICO</name>
<feature type="transmembrane region" description="Helical" evidence="2">
    <location>
        <begin position="106"/>
        <end position="127"/>
    </location>
</feature>
<keyword evidence="2" id="KW-1133">Transmembrane helix</keyword>
<dbReference type="Gene3D" id="2.60.120.380">
    <property type="match status" value="1"/>
</dbReference>
<evidence type="ECO:0000259" key="3">
    <source>
        <dbReference type="Pfam" id="PF10708"/>
    </source>
</evidence>
<dbReference type="EMBL" id="DXBY01000337">
    <property type="protein sequence ID" value="HIZ38052.1"/>
    <property type="molecule type" value="Genomic_DNA"/>
</dbReference>
<evidence type="ECO:0000313" key="5">
    <source>
        <dbReference type="Proteomes" id="UP000824037"/>
    </source>
</evidence>
<proteinExistence type="predicted"/>
<keyword evidence="2" id="KW-0812">Transmembrane</keyword>
<sequence length="365" mass="37476">MSDQEAGWYPDPEGANQERYWDGDSWTEYYAPIVPADEQEHGAATARADYPYLAELSHRPDVMVAPGTPGDGWQPNQPWGPAAQPRDDDGTKVFGAGVRGTPGGTAAVASLVVLAVLLVAGLGYWLVSGRNEPDGPGPSQPPSASPGSGAVVTGTFAADGETAESLDAGGRYEGALSLPSATTLAIDVRGDGGAVDLELTVLDEGGDEVYSADDRGRDLSDMLDGTSLDPFAAPTLEAGDYTVVVEEVNGGATSFTAASTPITEEVQIGGSTSANVPAEGTWIGVVQIAEEGEYTVDVRDNGSADPTLATLDSAGRERVNDDRDYSGGDYDPQLVAQTPSGPLVLIVGEWGGDATSVTISVTGPA</sequence>
<dbReference type="AlphaFoldDB" id="A0A9D2EIB9"/>
<gene>
    <name evidence="4" type="ORF">H9815_19935</name>
</gene>
<evidence type="ECO:0000256" key="1">
    <source>
        <dbReference type="SAM" id="MobiDB-lite"/>
    </source>
</evidence>
<feature type="region of interest" description="Disordered" evidence="1">
    <location>
        <begin position="131"/>
        <end position="153"/>
    </location>
</feature>
<comment type="caution">
    <text evidence="4">The sequence shown here is derived from an EMBL/GenBank/DDBJ whole genome shotgun (WGS) entry which is preliminary data.</text>
</comment>
<dbReference type="Pfam" id="PF10708">
    <property type="entry name" value="DUF2510"/>
    <property type="match status" value="1"/>
</dbReference>
<organism evidence="4 5">
    <name type="scientific">Candidatus Ruania gallistercoris</name>
    <dbReference type="NCBI Taxonomy" id="2838746"/>
    <lineage>
        <taxon>Bacteria</taxon>
        <taxon>Bacillati</taxon>
        <taxon>Actinomycetota</taxon>
        <taxon>Actinomycetes</taxon>
        <taxon>Micrococcales</taxon>
        <taxon>Ruaniaceae</taxon>
        <taxon>Ruania</taxon>
    </lineage>
</organism>
<dbReference type="Proteomes" id="UP000824037">
    <property type="component" value="Unassembled WGS sequence"/>
</dbReference>
<feature type="compositionally biased region" description="Pro residues" evidence="1">
    <location>
        <begin position="135"/>
        <end position="144"/>
    </location>
</feature>
<evidence type="ECO:0000256" key="2">
    <source>
        <dbReference type="SAM" id="Phobius"/>
    </source>
</evidence>
<reference evidence="4" key="2">
    <citation type="submission" date="2021-04" db="EMBL/GenBank/DDBJ databases">
        <authorList>
            <person name="Gilroy R."/>
        </authorList>
    </citation>
    <scope>NUCLEOTIDE SEQUENCE</scope>
    <source>
        <strain evidence="4">ChiGjej4B4-7305</strain>
    </source>
</reference>
<reference evidence="4" key="1">
    <citation type="journal article" date="2021" name="PeerJ">
        <title>Extensive microbial diversity within the chicken gut microbiome revealed by metagenomics and culture.</title>
        <authorList>
            <person name="Gilroy R."/>
            <person name="Ravi A."/>
            <person name="Getino M."/>
            <person name="Pursley I."/>
            <person name="Horton D.L."/>
            <person name="Alikhan N.F."/>
            <person name="Baker D."/>
            <person name="Gharbi K."/>
            <person name="Hall N."/>
            <person name="Watson M."/>
            <person name="Adriaenssens E.M."/>
            <person name="Foster-Nyarko E."/>
            <person name="Jarju S."/>
            <person name="Secka A."/>
            <person name="Antonio M."/>
            <person name="Oren A."/>
            <person name="Chaudhuri R.R."/>
            <person name="La Ragione R."/>
            <person name="Hildebrand F."/>
            <person name="Pallen M.J."/>
        </authorList>
    </citation>
    <scope>NUCLEOTIDE SEQUENCE</scope>
    <source>
        <strain evidence="4">ChiGjej4B4-7305</strain>
    </source>
</reference>
<protein>
    <submittedName>
        <fullName evidence="4">DUF2510 domain-containing protein</fullName>
    </submittedName>
</protein>
<accession>A0A9D2EIB9</accession>
<evidence type="ECO:0000313" key="4">
    <source>
        <dbReference type="EMBL" id="HIZ38052.1"/>
    </source>
</evidence>
<feature type="domain" description="DUF2510" evidence="3">
    <location>
        <begin position="6"/>
        <end position="37"/>
    </location>
</feature>
<feature type="region of interest" description="Disordered" evidence="1">
    <location>
        <begin position="1"/>
        <end position="20"/>
    </location>
</feature>
<keyword evidence="2" id="KW-0472">Membrane</keyword>
<dbReference type="InterPro" id="IPR018929">
    <property type="entry name" value="DUF2510"/>
</dbReference>